<keyword evidence="4" id="KW-0808">Transferase</keyword>
<evidence type="ECO:0000256" key="1">
    <source>
        <dbReference type="ARBA" id="ARBA00001933"/>
    </source>
</evidence>
<evidence type="ECO:0000313" key="7">
    <source>
        <dbReference type="EMBL" id="MBL3657084.1"/>
    </source>
</evidence>
<sequence length="382" mass="43274">MFQLVSKLPEVGTTIFSTMSKMAHEYGAINLSQGFPDFPVSPQLIELVNYYMKQGHNQYAPMPGAPALRQKIAELFQKQYQLKINSETEITITAGATEALFVAIQTVVHPGDEVIIFDPAYDSYSPAVRLSGGKPIHIDLSWPDFKIDWEQVEETITNKTRLIIINTPHNPTGAVLGSEDLLALEELTQKYEQLYVLSDEVYEHITFDGNNHKTVMQYPELAKKSMAVFSFGKTFHATGWKVGYVIAPEYITKEIRKIHQYVTFSVNTATQMALADFLEEESHYNSISNFYQEKRDIFLEGIKKSRFKPLPSKGTYFQLLSYKGISELGDVAMAEWLTKEHKVASIPISVFNQAKTDHKVLRFCFAKNESTLSKAAEILCKI</sequence>
<dbReference type="InterPro" id="IPR015421">
    <property type="entry name" value="PyrdxlP-dep_Trfase_major"/>
</dbReference>
<dbReference type="Proteomes" id="UP000659388">
    <property type="component" value="Unassembled WGS sequence"/>
</dbReference>
<evidence type="ECO:0000256" key="4">
    <source>
        <dbReference type="ARBA" id="ARBA00022679"/>
    </source>
</evidence>
<dbReference type="InterPro" id="IPR051326">
    <property type="entry name" value="Kynurenine-oxoglutarate_AT"/>
</dbReference>
<keyword evidence="8" id="KW-1185">Reference proteome</keyword>
<evidence type="ECO:0000256" key="5">
    <source>
        <dbReference type="ARBA" id="ARBA00022898"/>
    </source>
</evidence>
<dbReference type="PANTHER" id="PTHR43807">
    <property type="entry name" value="FI04487P"/>
    <property type="match status" value="1"/>
</dbReference>
<name>A0A937JZX4_9BACT</name>
<comment type="similarity">
    <text evidence="2">Belongs to the class-I pyridoxal-phosphate-dependent aminotransferase family.</text>
</comment>
<keyword evidence="3 7" id="KW-0032">Aminotransferase</keyword>
<evidence type="ECO:0000259" key="6">
    <source>
        <dbReference type="Pfam" id="PF00155"/>
    </source>
</evidence>
<dbReference type="EMBL" id="JAESIY010000006">
    <property type="protein sequence ID" value="MBL3657084.1"/>
    <property type="molecule type" value="Genomic_DNA"/>
</dbReference>
<dbReference type="GO" id="GO:0016212">
    <property type="term" value="F:kynurenine-oxoglutarate transaminase activity"/>
    <property type="evidence" value="ECO:0007669"/>
    <property type="project" value="TreeGrafter"/>
</dbReference>
<evidence type="ECO:0000256" key="3">
    <source>
        <dbReference type="ARBA" id="ARBA00022576"/>
    </source>
</evidence>
<dbReference type="SUPFAM" id="SSF53383">
    <property type="entry name" value="PLP-dependent transferases"/>
    <property type="match status" value="1"/>
</dbReference>
<dbReference type="AlphaFoldDB" id="A0A937JZX4"/>
<dbReference type="InterPro" id="IPR015422">
    <property type="entry name" value="PyrdxlP-dep_Trfase_small"/>
</dbReference>
<dbReference type="FunFam" id="3.40.640.10:FF:000033">
    <property type="entry name" value="Aspartate aminotransferase"/>
    <property type="match status" value="1"/>
</dbReference>
<dbReference type="GO" id="GO:0030170">
    <property type="term" value="F:pyridoxal phosphate binding"/>
    <property type="evidence" value="ECO:0007669"/>
    <property type="project" value="InterPro"/>
</dbReference>
<keyword evidence="5" id="KW-0663">Pyridoxal phosphate</keyword>
<gene>
    <name evidence="7" type="ORF">JL102_13135</name>
</gene>
<dbReference type="GO" id="GO:0005737">
    <property type="term" value="C:cytoplasm"/>
    <property type="evidence" value="ECO:0007669"/>
    <property type="project" value="TreeGrafter"/>
</dbReference>
<dbReference type="PANTHER" id="PTHR43807:SF20">
    <property type="entry name" value="FI04487P"/>
    <property type="match status" value="1"/>
</dbReference>
<reference evidence="7" key="1">
    <citation type="submission" date="2021-01" db="EMBL/GenBank/DDBJ databases">
        <title>Fulvivirga kasyanovii gen. nov., sp nov., a novel member of the phylum Bacteroidetes isolated from seawater in a mussel farm.</title>
        <authorList>
            <person name="Zhao L.-H."/>
            <person name="Wang Z.-J."/>
        </authorList>
    </citation>
    <scope>NUCLEOTIDE SEQUENCE</scope>
    <source>
        <strain evidence="7">2943</strain>
    </source>
</reference>
<dbReference type="RefSeq" id="WP_202244875.1">
    <property type="nucleotide sequence ID" value="NZ_JAESIY010000006.1"/>
</dbReference>
<dbReference type="Gene3D" id="3.40.640.10">
    <property type="entry name" value="Type I PLP-dependent aspartate aminotransferase-like (Major domain)"/>
    <property type="match status" value="1"/>
</dbReference>
<protein>
    <submittedName>
        <fullName evidence="7">Aminotransferase class I/II-fold pyridoxal phosphate-dependent enzyme</fullName>
    </submittedName>
</protein>
<dbReference type="CDD" id="cd00609">
    <property type="entry name" value="AAT_like"/>
    <property type="match status" value="1"/>
</dbReference>
<proteinExistence type="inferred from homology"/>
<dbReference type="NCBIfam" id="NF006569">
    <property type="entry name" value="PRK09082.1"/>
    <property type="match status" value="1"/>
</dbReference>
<comment type="caution">
    <text evidence="7">The sequence shown here is derived from an EMBL/GenBank/DDBJ whole genome shotgun (WGS) entry which is preliminary data.</text>
</comment>
<dbReference type="Gene3D" id="3.90.1150.10">
    <property type="entry name" value="Aspartate Aminotransferase, domain 1"/>
    <property type="match status" value="1"/>
</dbReference>
<dbReference type="InterPro" id="IPR004839">
    <property type="entry name" value="Aminotransferase_I/II_large"/>
</dbReference>
<organism evidence="7 8">
    <name type="scientific">Fulvivirga sediminis</name>
    <dbReference type="NCBI Taxonomy" id="2803949"/>
    <lineage>
        <taxon>Bacteria</taxon>
        <taxon>Pseudomonadati</taxon>
        <taxon>Bacteroidota</taxon>
        <taxon>Cytophagia</taxon>
        <taxon>Cytophagales</taxon>
        <taxon>Fulvivirgaceae</taxon>
        <taxon>Fulvivirga</taxon>
    </lineage>
</organism>
<accession>A0A937JZX4</accession>
<dbReference type="Pfam" id="PF00155">
    <property type="entry name" value="Aminotran_1_2"/>
    <property type="match status" value="1"/>
</dbReference>
<evidence type="ECO:0000256" key="2">
    <source>
        <dbReference type="ARBA" id="ARBA00007441"/>
    </source>
</evidence>
<feature type="domain" description="Aminotransferase class I/classII large" evidence="6">
    <location>
        <begin position="29"/>
        <end position="378"/>
    </location>
</feature>
<dbReference type="InterPro" id="IPR015424">
    <property type="entry name" value="PyrdxlP-dep_Trfase"/>
</dbReference>
<comment type="cofactor">
    <cofactor evidence="1">
        <name>pyridoxal 5'-phosphate</name>
        <dbReference type="ChEBI" id="CHEBI:597326"/>
    </cofactor>
</comment>
<evidence type="ECO:0000313" key="8">
    <source>
        <dbReference type="Proteomes" id="UP000659388"/>
    </source>
</evidence>